<accession>A0A1G9XMV2</accession>
<feature type="domain" description="GGDEF" evidence="12">
    <location>
        <begin position="513"/>
        <end position="650"/>
    </location>
</feature>
<keyword evidence="7" id="KW-0418">Kinase</keyword>
<dbReference type="Pfam" id="PF00990">
    <property type="entry name" value="GGDEF"/>
    <property type="match status" value="1"/>
</dbReference>
<evidence type="ECO:0000256" key="9">
    <source>
        <dbReference type="ARBA" id="ARBA00023012"/>
    </source>
</evidence>
<organism evidence="13 14">
    <name type="scientific">Vreelandella arcis</name>
    <dbReference type="NCBI Taxonomy" id="416873"/>
    <lineage>
        <taxon>Bacteria</taxon>
        <taxon>Pseudomonadati</taxon>
        <taxon>Pseudomonadota</taxon>
        <taxon>Gammaproteobacteria</taxon>
        <taxon>Oceanospirillales</taxon>
        <taxon>Halomonadaceae</taxon>
        <taxon>Vreelandella</taxon>
    </lineage>
</organism>
<evidence type="ECO:0000256" key="4">
    <source>
        <dbReference type="ARBA" id="ARBA00022553"/>
    </source>
</evidence>
<dbReference type="GO" id="GO:0005524">
    <property type="term" value="F:ATP binding"/>
    <property type="evidence" value="ECO:0007669"/>
    <property type="project" value="UniProtKB-KW"/>
</dbReference>
<dbReference type="InterPro" id="IPR048760">
    <property type="entry name" value="VP0354-like_sensor_dom"/>
</dbReference>
<dbReference type="Pfam" id="PF21623">
    <property type="entry name" value="HK_sensor_dom_bact"/>
    <property type="match status" value="1"/>
</dbReference>
<dbReference type="GO" id="GO:0052621">
    <property type="term" value="F:diguanylate cyclase activity"/>
    <property type="evidence" value="ECO:0007669"/>
    <property type="project" value="UniProtKB-EC"/>
</dbReference>
<dbReference type="EMBL" id="FNII01000001">
    <property type="protein sequence ID" value="SDM98098.1"/>
    <property type="molecule type" value="Genomic_DNA"/>
</dbReference>
<dbReference type="Proteomes" id="UP000199677">
    <property type="component" value="Unassembled WGS sequence"/>
</dbReference>
<proteinExistence type="predicted"/>
<dbReference type="InterPro" id="IPR000160">
    <property type="entry name" value="GGDEF_dom"/>
</dbReference>
<evidence type="ECO:0000256" key="11">
    <source>
        <dbReference type="SAM" id="Phobius"/>
    </source>
</evidence>
<dbReference type="STRING" id="416873.SAMN04487951_101347"/>
<dbReference type="PROSITE" id="PS50887">
    <property type="entry name" value="GGDEF"/>
    <property type="match status" value="1"/>
</dbReference>
<comment type="catalytic activity">
    <reaction evidence="10">
        <text>2 GTP = 3',3'-c-di-GMP + 2 diphosphate</text>
        <dbReference type="Rhea" id="RHEA:24898"/>
        <dbReference type="ChEBI" id="CHEBI:33019"/>
        <dbReference type="ChEBI" id="CHEBI:37565"/>
        <dbReference type="ChEBI" id="CHEBI:58805"/>
        <dbReference type="EC" id="2.7.7.65"/>
    </reaction>
</comment>
<evidence type="ECO:0000256" key="6">
    <source>
        <dbReference type="ARBA" id="ARBA00022741"/>
    </source>
</evidence>
<comment type="cofactor">
    <cofactor evidence="1">
        <name>Mg(2+)</name>
        <dbReference type="ChEBI" id="CHEBI:18420"/>
    </cofactor>
</comment>
<dbReference type="GO" id="GO:0000160">
    <property type="term" value="P:phosphorelay signal transduction system"/>
    <property type="evidence" value="ECO:0007669"/>
    <property type="project" value="UniProtKB-KW"/>
</dbReference>
<dbReference type="SUPFAM" id="SSF55785">
    <property type="entry name" value="PYP-like sensor domain (PAS domain)"/>
    <property type="match status" value="1"/>
</dbReference>
<keyword evidence="9" id="KW-0902">Two-component regulatory system</keyword>
<dbReference type="AlphaFoldDB" id="A0A1G9XMV2"/>
<evidence type="ECO:0000256" key="2">
    <source>
        <dbReference type="ARBA" id="ARBA00004370"/>
    </source>
</evidence>
<dbReference type="CDD" id="cd01949">
    <property type="entry name" value="GGDEF"/>
    <property type="match status" value="1"/>
</dbReference>
<dbReference type="InterPro" id="IPR029151">
    <property type="entry name" value="Sensor-like_sf"/>
</dbReference>
<dbReference type="NCBIfam" id="TIGR00229">
    <property type="entry name" value="sensory_box"/>
    <property type="match status" value="1"/>
</dbReference>
<feature type="transmembrane region" description="Helical" evidence="11">
    <location>
        <begin position="323"/>
        <end position="343"/>
    </location>
</feature>
<sequence length="650" mass="73436">MTQQRLFTRLLLAVIVPLVLVTATLWPVLHVHLETQQQNTRSEIRAILKVSENTLWRDINETLSYALAIAEMPTIKALMTKDGKAGLGSPAPEQLTGFLSTLIKHYPRYTKLMLIDNQGVEVLRIPGDTPSDPRLARRDHANTDYFKSASELFARDLYISPPGRNLQYEIFSGEVIPVVNVATPVFDDQGERQGMVLLSLNWQHLTEAVHQAAQMEPTAGVILTDAQGRWLLTERNQQLPPMSFGDDYAQLTDESWQHITGLDKGVLTQENRLLRFQRMDMRRQTHQGLAGHIFSQDDTLPWVLGVSLPNPTWKSLLQDDASVVWFLLLIYSTAVALGIYWAFSSHQQRLLRHQAQQRAIEVSNLYESAPCGYHSLNADGVIIKMNQTELDWLGLTRDAVGYRCYRDFISSDSLLDFDQAFQEVKAGRQGEAECKLVATDGEQRQVVIQSVGYLEQDRFIYSNASVFDITDRKHLEEKLRAQAMTDPLTGVFNRRYLQAQASVEISRASRHQTPISLIAIDIDHFKQINDDYGHDAGDEVLKRFADEIKGLLRQEDLLCRVGGEEFAVLLPNTTLEEAWQVAERIRATVEKAHVSIEHDDTPATITITASFGVTHVASNEKTLKAAIKRADNGLYEAKDTGRNRIVIRKL</sequence>
<name>A0A1G9XMV2_9GAMM</name>
<dbReference type="PANTHER" id="PTHR45138:SF9">
    <property type="entry name" value="DIGUANYLATE CYCLASE DGCM-RELATED"/>
    <property type="match status" value="1"/>
</dbReference>
<evidence type="ECO:0000256" key="3">
    <source>
        <dbReference type="ARBA" id="ARBA00012528"/>
    </source>
</evidence>
<keyword evidence="11" id="KW-0472">Membrane</keyword>
<keyword evidence="5" id="KW-0808">Transferase</keyword>
<dbReference type="GO" id="GO:0016020">
    <property type="term" value="C:membrane"/>
    <property type="evidence" value="ECO:0007669"/>
    <property type="project" value="UniProtKB-SubCell"/>
</dbReference>
<dbReference type="CDD" id="cd12914">
    <property type="entry name" value="PDC1_DGC_like"/>
    <property type="match status" value="1"/>
</dbReference>
<dbReference type="GO" id="GO:0016301">
    <property type="term" value="F:kinase activity"/>
    <property type="evidence" value="ECO:0007669"/>
    <property type="project" value="UniProtKB-KW"/>
</dbReference>
<evidence type="ECO:0000313" key="13">
    <source>
        <dbReference type="EMBL" id="SDM98098.1"/>
    </source>
</evidence>
<dbReference type="SMART" id="SM00267">
    <property type="entry name" value="GGDEF"/>
    <property type="match status" value="1"/>
</dbReference>
<keyword evidence="11" id="KW-0812">Transmembrane</keyword>
<gene>
    <name evidence="13" type="ORF">SAMN04487951_101347</name>
</gene>
<evidence type="ECO:0000256" key="8">
    <source>
        <dbReference type="ARBA" id="ARBA00022840"/>
    </source>
</evidence>
<keyword evidence="6" id="KW-0547">Nucleotide-binding</keyword>
<evidence type="ECO:0000256" key="10">
    <source>
        <dbReference type="ARBA" id="ARBA00034247"/>
    </source>
</evidence>
<keyword evidence="8" id="KW-0067">ATP-binding</keyword>
<dbReference type="Gene3D" id="3.30.450.20">
    <property type="entry name" value="PAS domain"/>
    <property type="match status" value="2"/>
</dbReference>
<dbReference type="GO" id="GO:0006355">
    <property type="term" value="P:regulation of DNA-templated transcription"/>
    <property type="evidence" value="ECO:0007669"/>
    <property type="project" value="InterPro"/>
</dbReference>
<evidence type="ECO:0000313" key="14">
    <source>
        <dbReference type="Proteomes" id="UP000199677"/>
    </source>
</evidence>
<keyword evidence="4" id="KW-0597">Phosphoprotein</keyword>
<dbReference type="OrthoDB" id="9812260at2"/>
<dbReference type="NCBIfam" id="TIGR00254">
    <property type="entry name" value="GGDEF"/>
    <property type="match status" value="1"/>
</dbReference>
<evidence type="ECO:0000256" key="1">
    <source>
        <dbReference type="ARBA" id="ARBA00001946"/>
    </source>
</evidence>
<evidence type="ECO:0000259" key="12">
    <source>
        <dbReference type="PROSITE" id="PS50887"/>
    </source>
</evidence>
<dbReference type="SUPFAM" id="SSF103190">
    <property type="entry name" value="Sensory domain-like"/>
    <property type="match status" value="1"/>
</dbReference>
<dbReference type="InterPro" id="IPR043128">
    <property type="entry name" value="Rev_trsase/Diguanyl_cyclase"/>
</dbReference>
<dbReference type="FunFam" id="3.30.70.270:FF:000001">
    <property type="entry name" value="Diguanylate cyclase domain protein"/>
    <property type="match status" value="1"/>
</dbReference>
<dbReference type="EC" id="2.7.7.65" evidence="3"/>
<dbReference type="InterPro" id="IPR035965">
    <property type="entry name" value="PAS-like_dom_sf"/>
</dbReference>
<dbReference type="SUPFAM" id="SSF55073">
    <property type="entry name" value="Nucleotide cyclase"/>
    <property type="match status" value="1"/>
</dbReference>
<dbReference type="Pfam" id="PF00989">
    <property type="entry name" value="PAS"/>
    <property type="match status" value="1"/>
</dbReference>
<dbReference type="Gene3D" id="3.30.70.270">
    <property type="match status" value="1"/>
</dbReference>
<dbReference type="InterPro" id="IPR013767">
    <property type="entry name" value="PAS_fold"/>
</dbReference>
<keyword evidence="11" id="KW-1133">Transmembrane helix</keyword>
<protein>
    <recommendedName>
        <fullName evidence="3">diguanylate cyclase</fullName>
        <ecNumber evidence="3">2.7.7.65</ecNumber>
    </recommendedName>
</protein>
<dbReference type="InterPro" id="IPR029787">
    <property type="entry name" value="Nucleotide_cyclase"/>
</dbReference>
<dbReference type="InterPro" id="IPR050469">
    <property type="entry name" value="Diguanylate_Cyclase"/>
</dbReference>
<keyword evidence="14" id="KW-1185">Reference proteome</keyword>
<dbReference type="PANTHER" id="PTHR45138">
    <property type="entry name" value="REGULATORY COMPONENTS OF SENSORY TRANSDUCTION SYSTEM"/>
    <property type="match status" value="1"/>
</dbReference>
<evidence type="ECO:0000256" key="7">
    <source>
        <dbReference type="ARBA" id="ARBA00022777"/>
    </source>
</evidence>
<dbReference type="InterPro" id="IPR000014">
    <property type="entry name" value="PAS"/>
</dbReference>
<evidence type="ECO:0000256" key="5">
    <source>
        <dbReference type="ARBA" id="ARBA00022679"/>
    </source>
</evidence>
<comment type="subcellular location">
    <subcellularLocation>
        <location evidence="2">Membrane</location>
    </subcellularLocation>
</comment>
<reference evidence="14" key="1">
    <citation type="submission" date="2016-10" db="EMBL/GenBank/DDBJ databases">
        <authorList>
            <person name="Varghese N."/>
            <person name="Submissions S."/>
        </authorList>
    </citation>
    <scope>NUCLEOTIDE SEQUENCE [LARGE SCALE GENOMIC DNA]</scope>
    <source>
        <strain evidence="14">CGMCC 1.6494</strain>
    </source>
</reference>